<dbReference type="PANTHER" id="PTHR24134">
    <property type="entry name" value="ANKYRIN REPEAT-CONTAINING PROTEIN DDB_G0279043"/>
    <property type="match status" value="1"/>
</dbReference>
<evidence type="ECO:0000256" key="2">
    <source>
        <dbReference type="ARBA" id="ARBA00023043"/>
    </source>
</evidence>
<accession>A0A2S1LQ05</accession>
<keyword evidence="2 3" id="KW-0040">ANK repeat</keyword>
<dbReference type="PANTHER" id="PTHR24134:SF9">
    <property type="entry name" value="ANKYRIN REPEAT AND SOCS BOX PROTEIN 8"/>
    <property type="match status" value="1"/>
</dbReference>
<evidence type="ECO:0000313" key="5">
    <source>
        <dbReference type="Proteomes" id="UP000244677"/>
    </source>
</evidence>
<dbReference type="KEGG" id="fki:FK004_11675"/>
<keyword evidence="5" id="KW-1185">Reference proteome</keyword>
<reference evidence="4 5" key="1">
    <citation type="submission" date="2017-04" db="EMBL/GenBank/DDBJ databases">
        <title>Complete genome sequence of Flavobacterium kingsejong AJ004.</title>
        <authorList>
            <person name="Lee P.C."/>
        </authorList>
    </citation>
    <scope>NUCLEOTIDE SEQUENCE [LARGE SCALE GENOMIC DNA]</scope>
    <source>
        <strain evidence="4 5">AJ004</strain>
    </source>
</reference>
<gene>
    <name evidence="4" type="ORF">FK004_11675</name>
</gene>
<keyword evidence="1" id="KW-0677">Repeat</keyword>
<evidence type="ECO:0000256" key="1">
    <source>
        <dbReference type="ARBA" id="ARBA00022737"/>
    </source>
</evidence>
<feature type="repeat" description="ANK" evidence="3">
    <location>
        <begin position="76"/>
        <end position="108"/>
    </location>
</feature>
<dbReference type="RefSeq" id="WP_108737395.1">
    <property type="nucleotide sequence ID" value="NZ_CP020919.1"/>
</dbReference>
<sequence>MKTIEEIKLLLLNSDYESLKESLNDYDINSFDTNGNNILHYYINSNQSVKIKPELVIDLLVSKGLDINQKQIKGAFKRSPLHISVFIKQQEITDYLIKLGADINSTDLNGNNILMTAISRIKFGENGEYFIKKLIENNADINQLNNHGRSAKMSGIENEGNEAIHKYFI</sequence>
<dbReference type="Proteomes" id="UP000244677">
    <property type="component" value="Chromosome"/>
</dbReference>
<evidence type="ECO:0000313" key="4">
    <source>
        <dbReference type="EMBL" id="AWG25833.1"/>
    </source>
</evidence>
<dbReference type="PROSITE" id="PS50297">
    <property type="entry name" value="ANK_REP_REGION"/>
    <property type="match status" value="1"/>
</dbReference>
<dbReference type="InterPro" id="IPR002110">
    <property type="entry name" value="Ankyrin_rpt"/>
</dbReference>
<protein>
    <submittedName>
        <fullName evidence="4">Uncharacterized protein</fullName>
    </submittedName>
</protein>
<dbReference type="PROSITE" id="PS50088">
    <property type="entry name" value="ANK_REPEAT"/>
    <property type="match status" value="1"/>
</dbReference>
<dbReference type="InterPro" id="IPR036770">
    <property type="entry name" value="Ankyrin_rpt-contain_sf"/>
</dbReference>
<dbReference type="Gene3D" id="1.25.40.20">
    <property type="entry name" value="Ankyrin repeat-containing domain"/>
    <property type="match status" value="1"/>
</dbReference>
<evidence type="ECO:0000256" key="3">
    <source>
        <dbReference type="PROSITE-ProRule" id="PRU00023"/>
    </source>
</evidence>
<dbReference type="EMBL" id="CP020919">
    <property type="protein sequence ID" value="AWG25833.1"/>
    <property type="molecule type" value="Genomic_DNA"/>
</dbReference>
<proteinExistence type="predicted"/>
<name>A0A2S1LQ05_9FLAO</name>
<dbReference type="Pfam" id="PF12796">
    <property type="entry name" value="Ank_2"/>
    <property type="match status" value="1"/>
</dbReference>
<dbReference type="AlphaFoldDB" id="A0A2S1LQ05"/>
<dbReference type="OrthoDB" id="407974at2"/>
<dbReference type="SMART" id="SM00248">
    <property type="entry name" value="ANK"/>
    <property type="match status" value="3"/>
</dbReference>
<organism evidence="4 5">
    <name type="scientific">Flavobacterium kingsejongi</name>
    <dbReference type="NCBI Taxonomy" id="1678728"/>
    <lineage>
        <taxon>Bacteria</taxon>
        <taxon>Pseudomonadati</taxon>
        <taxon>Bacteroidota</taxon>
        <taxon>Flavobacteriia</taxon>
        <taxon>Flavobacteriales</taxon>
        <taxon>Flavobacteriaceae</taxon>
        <taxon>Flavobacterium</taxon>
    </lineage>
</organism>
<dbReference type="SUPFAM" id="SSF48403">
    <property type="entry name" value="Ankyrin repeat"/>
    <property type="match status" value="1"/>
</dbReference>